<dbReference type="EMBL" id="QNZL01000209">
    <property type="protein sequence ID" value="RTZ78400.1"/>
    <property type="molecule type" value="Genomic_DNA"/>
</dbReference>
<gene>
    <name evidence="2" type="ORF">DSY97_07710</name>
</gene>
<protein>
    <recommendedName>
        <fullName evidence="4">DUF481 domain-containing protein</fullName>
    </recommendedName>
</protein>
<evidence type="ECO:0008006" key="4">
    <source>
        <dbReference type="Google" id="ProtNLM"/>
    </source>
</evidence>
<organism evidence="2 3">
    <name type="scientific">SAR324 cluster bacterium</name>
    <dbReference type="NCBI Taxonomy" id="2024889"/>
    <lineage>
        <taxon>Bacteria</taxon>
        <taxon>Deltaproteobacteria</taxon>
        <taxon>SAR324 cluster</taxon>
    </lineage>
</organism>
<feature type="signal peptide" evidence="1">
    <location>
        <begin position="1"/>
        <end position="20"/>
    </location>
</feature>
<dbReference type="Proteomes" id="UP000286801">
    <property type="component" value="Unassembled WGS sequence"/>
</dbReference>
<dbReference type="AlphaFoldDB" id="A0A432G4Y1"/>
<name>A0A432G4Y1_9DELT</name>
<sequence>MIKYLFILLSTLLFAFTASAETLRLNSGESLEGKILKMDENTLFIESHLTAQELKIDRADLSLIEFDSSARSLARRLGIGLHYRPNGNEENLSIKNWISAVDSAELIVGYSSGTQDTFGFELRYSRVFMVEGATDLFYGAGAGILSIDSKRGTIFRIYSGSEFFPLSSPSFGFSLELGVQRIQGVGDVTQSFYNAIAARYYF</sequence>
<evidence type="ECO:0000256" key="1">
    <source>
        <dbReference type="SAM" id="SignalP"/>
    </source>
</evidence>
<keyword evidence="1" id="KW-0732">Signal</keyword>
<feature type="chain" id="PRO_5019553008" description="DUF481 domain-containing protein" evidence="1">
    <location>
        <begin position="21"/>
        <end position="202"/>
    </location>
</feature>
<reference evidence="2 3" key="1">
    <citation type="submission" date="2018-06" db="EMBL/GenBank/DDBJ databases">
        <title>Combined omics and stable isotope probing to characterize newly discovered Mariana Back-Arc vent microbial communities.</title>
        <authorList>
            <person name="Trembath-Reichert E."/>
            <person name="Huber J.A."/>
        </authorList>
    </citation>
    <scope>NUCLEOTIDE SEQUENCE [LARGE SCALE GENOMIC DNA]</scope>
    <source>
        <strain evidence="2">MAG 63_1</strain>
    </source>
</reference>
<comment type="caution">
    <text evidence="2">The sequence shown here is derived from an EMBL/GenBank/DDBJ whole genome shotgun (WGS) entry which is preliminary data.</text>
</comment>
<evidence type="ECO:0000313" key="3">
    <source>
        <dbReference type="Proteomes" id="UP000286801"/>
    </source>
</evidence>
<evidence type="ECO:0000313" key="2">
    <source>
        <dbReference type="EMBL" id="RTZ78400.1"/>
    </source>
</evidence>
<accession>A0A432G4Y1</accession>
<proteinExistence type="predicted"/>